<dbReference type="PROSITE" id="PS50174">
    <property type="entry name" value="G_PATCH"/>
    <property type="match status" value="1"/>
</dbReference>
<dbReference type="SUPFAM" id="SSF109905">
    <property type="entry name" value="Surp module (SWAP domain)"/>
    <property type="match status" value="2"/>
</dbReference>
<evidence type="ECO:0000256" key="7">
    <source>
        <dbReference type="ARBA" id="ARBA00023242"/>
    </source>
</evidence>
<evidence type="ECO:0000256" key="11">
    <source>
        <dbReference type="ARBA" id="ARBA00080451"/>
    </source>
</evidence>
<dbReference type="InterPro" id="IPR000061">
    <property type="entry name" value="Surp"/>
</dbReference>
<dbReference type="InterPro" id="IPR035967">
    <property type="entry name" value="SWAP/Surp_sf"/>
</dbReference>
<dbReference type="GO" id="GO:0006397">
    <property type="term" value="P:mRNA processing"/>
    <property type="evidence" value="ECO:0007669"/>
    <property type="project" value="UniProtKB-KW"/>
</dbReference>
<evidence type="ECO:0000256" key="6">
    <source>
        <dbReference type="ARBA" id="ARBA00023187"/>
    </source>
</evidence>
<evidence type="ECO:0000256" key="8">
    <source>
        <dbReference type="ARBA" id="ARBA00054559"/>
    </source>
</evidence>
<keyword evidence="7" id="KW-0539">Nucleus</keyword>
<dbReference type="PANTHER" id="PTHR23340:SF3">
    <property type="entry name" value="SURP AND G-PATCH DOMAIN-CONTAINING PROTEIN 1"/>
    <property type="match status" value="1"/>
</dbReference>
<dbReference type="GO" id="GO:0005654">
    <property type="term" value="C:nucleoplasm"/>
    <property type="evidence" value="ECO:0007669"/>
    <property type="project" value="TreeGrafter"/>
</dbReference>
<dbReference type="GO" id="GO:0003723">
    <property type="term" value="F:RNA binding"/>
    <property type="evidence" value="ECO:0007669"/>
    <property type="project" value="InterPro"/>
</dbReference>
<evidence type="ECO:0000256" key="9">
    <source>
        <dbReference type="ARBA" id="ARBA00063276"/>
    </source>
</evidence>
<dbReference type="SMART" id="SM00443">
    <property type="entry name" value="G_patch"/>
    <property type="match status" value="1"/>
</dbReference>
<dbReference type="Proteomes" id="UP000550059">
    <property type="component" value="Unassembled WGS sequence"/>
</dbReference>
<dbReference type="GO" id="GO:0008380">
    <property type="term" value="P:RNA splicing"/>
    <property type="evidence" value="ECO:0007669"/>
    <property type="project" value="UniProtKB-KW"/>
</dbReference>
<feature type="domain" description="G-patch" evidence="14">
    <location>
        <begin position="557"/>
        <end position="605"/>
    </location>
</feature>
<dbReference type="Pfam" id="PF01585">
    <property type="entry name" value="G-patch"/>
    <property type="match status" value="1"/>
</dbReference>
<feature type="region of interest" description="Disordered" evidence="12">
    <location>
        <begin position="231"/>
        <end position="254"/>
    </location>
</feature>
<evidence type="ECO:0000256" key="5">
    <source>
        <dbReference type="ARBA" id="ARBA00022737"/>
    </source>
</evidence>
<keyword evidence="5" id="KW-0677">Repeat</keyword>
<dbReference type="Pfam" id="PF01805">
    <property type="entry name" value="Surp"/>
    <property type="match status" value="2"/>
</dbReference>
<keyword evidence="2" id="KW-0597">Phosphoprotein</keyword>
<evidence type="ECO:0000256" key="2">
    <source>
        <dbReference type="ARBA" id="ARBA00022553"/>
    </source>
</evidence>
<keyword evidence="6" id="KW-0508">mRNA splicing</keyword>
<evidence type="ECO:0000256" key="3">
    <source>
        <dbReference type="ARBA" id="ARBA00022664"/>
    </source>
</evidence>
<keyword evidence="16" id="KW-1185">Reference proteome</keyword>
<feature type="domain" description="SURP motif" evidence="13">
    <location>
        <begin position="178"/>
        <end position="220"/>
    </location>
</feature>
<dbReference type="EMBL" id="VXAS01002161">
    <property type="protein sequence ID" value="NXL13992.1"/>
    <property type="molecule type" value="Genomic_DNA"/>
</dbReference>
<evidence type="ECO:0000313" key="16">
    <source>
        <dbReference type="Proteomes" id="UP000550059"/>
    </source>
</evidence>
<reference evidence="15 16" key="1">
    <citation type="submission" date="2019-09" db="EMBL/GenBank/DDBJ databases">
        <title>Bird 10,000 Genomes (B10K) Project - Family phase.</title>
        <authorList>
            <person name="Zhang G."/>
        </authorList>
    </citation>
    <scope>NUCLEOTIDE SEQUENCE [LARGE SCALE GENOMIC DNA]</scope>
    <source>
        <strain evidence="15">B10K-DU-001-45</strain>
        <tissue evidence="15">Muscle</tissue>
    </source>
</reference>
<evidence type="ECO:0000256" key="12">
    <source>
        <dbReference type="SAM" id="MobiDB-lite"/>
    </source>
</evidence>
<name>A0A7L0Q9I5_SETKR</name>
<evidence type="ECO:0000259" key="13">
    <source>
        <dbReference type="PROSITE" id="PS50128"/>
    </source>
</evidence>
<comment type="subcellular location">
    <subcellularLocation>
        <location evidence="1">Nucleus</location>
    </subcellularLocation>
</comment>
<dbReference type="Gene3D" id="1.10.10.790">
    <property type="entry name" value="Surp module"/>
    <property type="match status" value="2"/>
</dbReference>
<dbReference type="GO" id="GO:0005681">
    <property type="term" value="C:spliceosomal complex"/>
    <property type="evidence" value="ECO:0007669"/>
    <property type="project" value="UniProtKB-KW"/>
</dbReference>
<dbReference type="AlphaFoldDB" id="A0A7L0Q9I5"/>
<protein>
    <recommendedName>
        <fullName evidence="10">SURP and G-patch domain-containing protein 1</fullName>
    </recommendedName>
    <alternativeName>
        <fullName evidence="11">Splicing factor 4</fullName>
    </alternativeName>
</protein>
<dbReference type="FunFam" id="1.10.10.790:FF:000004">
    <property type="entry name" value="SURP and G-patch domain-containing protein 1"/>
    <property type="match status" value="1"/>
</dbReference>
<dbReference type="PANTHER" id="PTHR23340">
    <property type="entry name" value="ARGININE/SERINE RICH SPLICING FACTOR SF4/14"/>
    <property type="match status" value="1"/>
</dbReference>
<comment type="caution">
    <text evidence="15">The sequence shown here is derived from an EMBL/GenBank/DDBJ whole genome shotgun (WGS) entry which is preliminary data.</text>
</comment>
<comment type="subunit">
    <text evidence="9">Component of the spliceosome.</text>
</comment>
<feature type="region of interest" description="Disordered" evidence="12">
    <location>
        <begin position="84"/>
        <end position="119"/>
    </location>
</feature>
<evidence type="ECO:0000256" key="10">
    <source>
        <dbReference type="ARBA" id="ARBA00069943"/>
    </source>
</evidence>
<dbReference type="PROSITE" id="PS50128">
    <property type="entry name" value="SURP"/>
    <property type="match status" value="2"/>
</dbReference>
<feature type="region of interest" description="Disordered" evidence="12">
    <location>
        <begin position="307"/>
        <end position="341"/>
    </location>
</feature>
<feature type="compositionally biased region" description="Low complexity" evidence="12">
    <location>
        <begin position="93"/>
        <end position="108"/>
    </location>
</feature>
<feature type="region of interest" description="Disordered" evidence="12">
    <location>
        <begin position="365"/>
        <end position="389"/>
    </location>
</feature>
<evidence type="ECO:0000259" key="14">
    <source>
        <dbReference type="PROSITE" id="PS50174"/>
    </source>
</evidence>
<keyword evidence="4" id="KW-0747">Spliceosome</keyword>
<evidence type="ECO:0000256" key="4">
    <source>
        <dbReference type="ARBA" id="ARBA00022728"/>
    </source>
</evidence>
<gene>
    <name evidence="15" type="primary">Sugp1</name>
    <name evidence="15" type="ORF">SETKIR_R08666</name>
</gene>
<feature type="non-terminal residue" evidence="15">
    <location>
        <position position="641"/>
    </location>
</feature>
<dbReference type="SMART" id="SM00648">
    <property type="entry name" value="SWAP"/>
    <property type="match status" value="2"/>
</dbReference>
<dbReference type="InterPro" id="IPR040169">
    <property type="entry name" value="SUGP1/2"/>
</dbReference>
<feature type="region of interest" description="Disordered" evidence="12">
    <location>
        <begin position="40"/>
        <end position="69"/>
    </location>
</feature>
<dbReference type="InterPro" id="IPR000467">
    <property type="entry name" value="G_patch_dom"/>
</dbReference>
<feature type="region of interest" description="Disordered" evidence="12">
    <location>
        <begin position="576"/>
        <end position="614"/>
    </location>
</feature>
<organism evidence="15 16">
    <name type="scientific">Setophaga kirtlandii</name>
    <name type="common">Kirtland's warbler</name>
    <name type="synonym">Dendroica kirtlandii</name>
    <dbReference type="NCBI Taxonomy" id="298831"/>
    <lineage>
        <taxon>Eukaryota</taxon>
        <taxon>Metazoa</taxon>
        <taxon>Chordata</taxon>
        <taxon>Craniata</taxon>
        <taxon>Vertebrata</taxon>
        <taxon>Euteleostomi</taxon>
        <taxon>Archelosauria</taxon>
        <taxon>Archosauria</taxon>
        <taxon>Dinosauria</taxon>
        <taxon>Saurischia</taxon>
        <taxon>Theropoda</taxon>
        <taxon>Coelurosauria</taxon>
        <taxon>Aves</taxon>
        <taxon>Neognathae</taxon>
        <taxon>Neoaves</taxon>
        <taxon>Telluraves</taxon>
        <taxon>Australaves</taxon>
        <taxon>Passeriformes</taxon>
        <taxon>Passeroidea</taxon>
        <taxon>Parulidae</taxon>
        <taxon>Setophaga</taxon>
    </lineage>
</organism>
<feature type="compositionally biased region" description="Polar residues" evidence="12">
    <location>
        <begin position="233"/>
        <end position="243"/>
    </location>
</feature>
<comment type="function">
    <text evidence="8">Plays a role in pre-mRNA splicing.</text>
</comment>
<feature type="non-terminal residue" evidence="15">
    <location>
        <position position="1"/>
    </location>
</feature>
<proteinExistence type="predicted"/>
<evidence type="ECO:0000313" key="15">
    <source>
        <dbReference type="EMBL" id="NXL13992.1"/>
    </source>
</evidence>
<sequence length="641" mass="72029">GKASRWFGVSQSKSAKTSVNILQQEELIAQKKREIEARLEQQARQNSLSIPQLPLLGDDDGSESEASVSNKFVNDGSFLQQFLKLQREKSNAERAPSAPSSSSNAPNPGKKPSGLLGKRPGQALSRMLQARSLAQPRPGPVLSRLSVFQGPDEDEEEDYEQWLEIKVLPPEDAETRQVVEKLARFVAEGGPELEKVAMEDYKDNPAFSFLHDKNSREFLYYRKKVAEIRKENQNSQAASSQKVSPPADQETRNSAEKLAQFVAAGGPEVEAIALQNNRENPAFRFLYEPHSRGHRYYRQKLEEFRRARAAPGASPCPGNSPFPGEPGLKRKSSPEASPSPVCFPPLPVPSPVPVPVPPPLALPNPSVAPSAAPGSTKKKRKSRWGPEEEKVELALPQLVQQLDSPSPLSVQDLKGLGYEKGKPVGLVGVTELSEAQKKQLKEQQEMQQMYDMIMKHKRAMQEMQLLWERALQQHQHGYDSDEEVDSELGTWEHRLRRMEMDKTREWAEQLTQMGRGKHFIGDFLPPDELEKFMETFKALKEGREPDYSEYKEFKLTVENIGYQMLMKMGWKEGEGLGSDGQGIKNPVSKEGSPTAPFPGRGVRPRHSRWEFPGRGNGDGMGSMLAYRFRPNPLNNPRRPYY</sequence>
<keyword evidence="3" id="KW-0507">mRNA processing</keyword>
<accession>A0A7L0Q9I5</accession>
<evidence type="ECO:0000256" key="1">
    <source>
        <dbReference type="ARBA" id="ARBA00004123"/>
    </source>
</evidence>
<feature type="domain" description="SURP motif" evidence="13">
    <location>
        <begin position="254"/>
        <end position="297"/>
    </location>
</feature>